<proteinExistence type="predicted"/>
<feature type="region of interest" description="Disordered" evidence="1">
    <location>
        <begin position="1"/>
        <end position="45"/>
    </location>
</feature>
<keyword evidence="3" id="KW-1185">Reference proteome</keyword>
<gene>
    <name evidence="2" type="ORF">NDU88_002943</name>
</gene>
<reference evidence="2" key="1">
    <citation type="journal article" date="2022" name="bioRxiv">
        <title>Sequencing and chromosome-scale assembly of the giantPleurodeles waltlgenome.</title>
        <authorList>
            <person name="Brown T."/>
            <person name="Elewa A."/>
            <person name="Iarovenko S."/>
            <person name="Subramanian E."/>
            <person name="Araus A.J."/>
            <person name="Petzold A."/>
            <person name="Susuki M."/>
            <person name="Suzuki K.-i.T."/>
            <person name="Hayashi T."/>
            <person name="Toyoda A."/>
            <person name="Oliveira C."/>
            <person name="Osipova E."/>
            <person name="Leigh N.D."/>
            <person name="Simon A."/>
            <person name="Yun M.H."/>
        </authorList>
    </citation>
    <scope>NUCLEOTIDE SEQUENCE</scope>
    <source>
        <strain evidence="2">20211129_DDA</strain>
        <tissue evidence="2">Liver</tissue>
    </source>
</reference>
<comment type="caution">
    <text evidence="2">The sequence shown here is derived from an EMBL/GenBank/DDBJ whole genome shotgun (WGS) entry which is preliminary data.</text>
</comment>
<feature type="compositionally biased region" description="Gly residues" evidence="1">
    <location>
        <begin position="101"/>
        <end position="111"/>
    </location>
</feature>
<feature type="compositionally biased region" description="Basic residues" evidence="1">
    <location>
        <begin position="1"/>
        <end position="11"/>
    </location>
</feature>
<name>A0AAV7VF09_PLEWA</name>
<accession>A0AAV7VF09</accession>
<protein>
    <submittedName>
        <fullName evidence="2">Uncharacterized protein</fullName>
    </submittedName>
</protein>
<dbReference type="EMBL" id="JANPWB010000003">
    <property type="protein sequence ID" value="KAJ1199105.1"/>
    <property type="molecule type" value="Genomic_DNA"/>
</dbReference>
<feature type="non-terminal residue" evidence="2">
    <location>
        <position position="179"/>
    </location>
</feature>
<sequence length="179" mass="18072">SEALEHKKKPSRHVECSRGPRAAGGTGGHDPARPSERSGPGSRCHLRVSAGLDYRRRLTHWARCGEGRDCAGGVRGRAAAELCAASGTIGGPRDWALVTGGAAGGDSGKGTGITAASRSDPQRRGRSSSEQSKLGGPEGRPWQCERGSAGATTTRSSIRGESGGGDRSGTGASGAGVVL</sequence>
<feature type="region of interest" description="Disordered" evidence="1">
    <location>
        <begin position="85"/>
        <end position="179"/>
    </location>
</feature>
<evidence type="ECO:0000256" key="1">
    <source>
        <dbReference type="SAM" id="MobiDB-lite"/>
    </source>
</evidence>
<dbReference type="AlphaFoldDB" id="A0AAV7VF09"/>
<evidence type="ECO:0000313" key="3">
    <source>
        <dbReference type="Proteomes" id="UP001066276"/>
    </source>
</evidence>
<dbReference type="Proteomes" id="UP001066276">
    <property type="component" value="Chromosome 2_1"/>
</dbReference>
<feature type="non-terminal residue" evidence="2">
    <location>
        <position position="1"/>
    </location>
</feature>
<feature type="compositionally biased region" description="Gly residues" evidence="1">
    <location>
        <begin position="161"/>
        <end position="179"/>
    </location>
</feature>
<organism evidence="2 3">
    <name type="scientific">Pleurodeles waltl</name>
    <name type="common">Iberian ribbed newt</name>
    <dbReference type="NCBI Taxonomy" id="8319"/>
    <lineage>
        <taxon>Eukaryota</taxon>
        <taxon>Metazoa</taxon>
        <taxon>Chordata</taxon>
        <taxon>Craniata</taxon>
        <taxon>Vertebrata</taxon>
        <taxon>Euteleostomi</taxon>
        <taxon>Amphibia</taxon>
        <taxon>Batrachia</taxon>
        <taxon>Caudata</taxon>
        <taxon>Salamandroidea</taxon>
        <taxon>Salamandridae</taxon>
        <taxon>Pleurodelinae</taxon>
        <taxon>Pleurodeles</taxon>
    </lineage>
</organism>
<evidence type="ECO:0000313" key="2">
    <source>
        <dbReference type="EMBL" id="KAJ1199105.1"/>
    </source>
</evidence>